<dbReference type="Pfam" id="PF04558">
    <property type="entry name" value="tRNA_synt_1c_R1"/>
    <property type="match status" value="2"/>
</dbReference>
<feature type="region of interest" description="Disordered" evidence="2">
    <location>
        <begin position="170"/>
        <end position="212"/>
    </location>
</feature>
<feature type="region of interest" description="Disordered" evidence="2">
    <location>
        <begin position="1538"/>
        <end position="1560"/>
    </location>
</feature>
<feature type="compositionally biased region" description="Polar residues" evidence="2">
    <location>
        <begin position="3259"/>
        <end position="3271"/>
    </location>
</feature>
<feature type="compositionally biased region" description="Polar residues" evidence="2">
    <location>
        <begin position="867"/>
        <end position="882"/>
    </location>
</feature>
<feature type="region of interest" description="Disordered" evidence="2">
    <location>
        <begin position="501"/>
        <end position="560"/>
    </location>
</feature>
<feature type="region of interest" description="Disordered" evidence="2">
    <location>
        <begin position="734"/>
        <end position="764"/>
    </location>
</feature>
<dbReference type="GO" id="GO:0004812">
    <property type="term" value="F:aminoacyl-tRNA ligase activity"/>
    <property type="evidence" value="ECO:0007669"/>
    <property type="project" value="InterPro"/>
</dbReference>
<feature type="coiled-coil region" evidence="1">
    <location>
        <begin position="1351"/>
        <end position="1385"/>
    </location>
</feature>
<feature type="compositionally biased region" description="Basic and acidic residues" evidence="2">
    <location>
        <begin position="528"/>
        <end position="549"/>
    </location>
</feature>
<feature type="compositionally biased region" description="Polar residues" evidence="2">
    <location>
        <begin position="645"/>
        <end position="654"/>
    </location>
</feature>
<dbReference type="Gene3D" id="1.10.8.1290">
    <property type="entry name" value="Glutaminyl-tRNA synthetase, non-specific RNA binding region part 1, domain 1"/>
    <property type="match status" value="2"/>
</dbReference>
<dbReference type="GO" id="GO:0005524">
    <property type="term" value="F:ATP binding"/>
    <property type="evidence" value="ECO:0007669"/>
    <property type="project" value="InterPro"/>
</dbReference>
<feature type="compositionally biased region" description="Basic and acidic residues" evidence="2">
    <location>
        <begin position="443"/>
        <end position="456"/>
    </location>
</feature>
<sequence>MFILKDIFKIGSSSRSNNASHTENLHARKQGKKGSVLDKDEFILEESKDKRIHGWLSRDSKNKKRNFNDDCVKNKAYVSTENKKSQHQDSKKKQYEDFRHIKRDYFKEGSVNFRKMEFEDLEGFYCNHEGNIDSVENNVQIKFHKAGVRRGKLYENNCIHTRKELLKEKFYDNNEETSETSNEDSSVDEEELTPTPESVEDETETDSDKSFSNFSDYSSTAVIVYPGKISEGKSNSPNKIIHKKKIPQSAHEKKLNDKKHMSESSGYKRKYVVYHAEEENQVHCVCPPKRMRNLKFSSHNIKHKRKYSDSNHRRHNQSTVRTSSTDPFRYTRGNPKIPANRRVVVIKQPTSLTRPKRYVDKDYTKHKRSDYLLIPSGKRKFQRSRFTASGSRTEKNRNPNDQTSSSSDISSENGACVNKYNNCTDNFLKEDVRKRRSKNDFLVEHIKQNKTERQGNRENLSSLRSKHPQNMNDILDETQNHQGNPQRKIEDIILEHQRTIKENNKLPHKVRSTAHTKSPKSVNFAEQSNKKYETFENRNESQDRRVEKRYTKKKRHDRDHKKCLECQQDIFVEKGIGEPNHNKKVTDPNEEKKILQKIIDINKDVRFNEEVTNFMKMKNTGKEATTAKGLKELDRGEFQEKKEQSASIPTTANKDNYDNNRKLDKSKLITRINRLKKPMTDTIQSSTGPQLIDVAVENGKPGGRARTKCDELNNTNNEISKKKKLKQNNDTLLDNMTSDFTTTEKSSMKKSEKHNSTDTRRKEPLSYSTNVAATYVLLNTKGSTKNRSFNKQDESSWELSDTKRDRNLQLFKLLEEMLGRRKAKRSKSKNIHTVSAVSLTVTKKERTIYKDLHKNILKRYRASTSTSGMTFSKTNKPISKNSGTKKNKTRIDVSTNNNKRRKKITKPKLEISTLPGIEISPSTMRVMQYEINEKNTALDNNCHLKIDDTENQKSTTENEQKQIIRKRPAGKFRTSRKIGNNNQKSESAGDFSLEIKESHTGSSSVQILPKSQSCTDTQVNDEEKPSSTGNISKEKKLSANSSLLVLNLSDSKDDIESKEWISNKLKSSKSSGENMMKTGQTVNEYKTFQRKLFSTTAATNRNPLLYPSTFKIEVKDIFRPATVIQSDVTESKAAAPTTPSGDTLLLTFTDSEIWGNNFKEEKNLTEEEQREERSDSTEMIEKLENSLQKSIVQDLKNCSRHSERSLCSSPDSTLNTSETQRCIEEWENLVKRKVLQQLRRKVSTYCKHESSTTVSPILNQYSIYAENFVDNEKIQDKNEITDADYDAKRNIPADVIGKRSELENKNQKSKKRSNLSMSPLETVFEAEEQPTEVIEVELLKESSSFTQMRIFKNVENDADECDSNLKDFEDKISKLRNLNDLENMEDEINNFLGNCSLNLQISIDDNEEPLDVNSKNKASNEGDDLSEKLMNIYSFNMSKNNNKGQAEETVKNPTTIQCESITSTEVLAEPKPLKEENANENCKLEKVEISECQSNSGVPEDTGKYTENRTKTKGNKKIFSRLPVYVKKVKDFKGSLFSNPHQIQKSPEPSKVTSIHPISKEVENKNVEKSTQDEGTTCNLVLAKKVDNTINTEVQEKKDQTTNYGTKIINKQNKSVSCDFQENTKRHHGLLPNKSKVKNVISNCLKKYRLTNFNKEPNVAENKSEKQNKTSICSDSSQFTTSTESLYFGENSDIDTYHSKTEKECQTTCIQSFTTNATYTDKNQKRNPFPDQSRSSNCSDFTNSSKTIESDLCDLSTTTYSTFYEVHDGGGMLQCEDEDTPNRLISVLDEKIKKLSKQKSITKCDNSTCTAAKEFMMTQELSDDVLSSSGQCDLKTQNRNVIKDDHMPKHYRVTRSSFTKLKPKITYNLTKESSAFCNLRPTLNTRKITSQRCRLRNKVDNNKSQITEEMDSKNLSSFQKRKLYWESLKKSEKKCTFAINTKKSKYFLMLSGKDKKKGSGKRRSTSFFEKVLKPSEPSIFFKPLSKPLNQQKQHNYETKSKNDKTKLNRSMCPKINTINVTQPSHNNPNNYPSQYDNPFIGCSRYVRVRHSSSLISIANKAQKDQQKRPSSSESKIDICNERLPTFYSYNFCNEESNNNKKFNCHSNDSIVENTDRQLPFVQQHVEDFKLMERKSSPFMDTGSHTKNRLHLHSHDYDFVQNYDISEICNGNMDHTLEKQFVNKVKKRAKELFKNFMDELNADSIAVNKVEKGSYCVCEDKRQEAVDLESLAEEIYDDYEDPSTERSFSQKTKDEESNTDKESETTGGTYCNSKSKISTFTISHMEQIGKKHKEEPYEIISANTSGDTNVTSFDEYENACTEFCCESVRRLNGKFDKFSRKPITLARAEITTYPNYISQSANVDFVQRFNNDGDIIKESQSNENLYLDNKISKKQVSVSKDNDCPGQTLESSNEKKFDVESFNGDLYNSESEINFIPSVDETIERSSKSINSKKILSTIDSISCVDNQNSFENKKNTMYNLKTVTEKTIAQKFGDTPSIMENARDYDNGKGKPNGSTLSVTPSPNPLNLFKSINQSSRLKHCKSYDSFNGEVFRPPGGSYFSSDSETVKQHVIDVSENCSSNCSESFDESNENGSETSSTSQTNGPYLIIQDCIISDEDKFLQDFTETSSFASDNFLTRKQNESDLKSDFSNSSTTFSHHTVLYDNNASIDAESNSSGTIVDRETIEINDNNVTNSTRHIANNPRYCNLLNSFEFETNNLNGEDKDDNAEVKLDHSSKTYFTIKSRKNRNIKQLPSSENHDYFPNSRSGDTMNATKIYESPADPHFSSIRIYHENIVADTNKERLLQGECSTVYGNQNNENSTTSLNINKENNCSDETVLDEFPMTLASYESNPNLCSSQNQNQGFGINTNSGTSKLTPEEMDSGFESTKHKTNAQRLLIKTVSTSDLQDLNASVNSIQESRSSHSMFESVSSFSLTKNFFHNVRRKSSRKKNDSLTALSRAVQLQRRSSVYLNPSYHWKEFWKNVQQVKDNPSKQTMNDDISKGDVGKCEETLTEEKHLFFDSLKHLKDFHFENTYLSYSLFGLDNYPMNKGSNTKCFPVGNRNFLTYNVFVYNGKERCDKATQTRQDVFFIPYVSVIALPANPTKLSLAQQKKFSPGTSKNNSELAGCFSRYENRRPVHTSLNKTPEINETTHSDLEEIRHEKRPCKKKRTKKTEENADLYDTLSLDDSGCGTFSSEKSYKIPKRLSIETFQGYETSPRVNLKDNLASIQERRSSFQYTVTNPVKTASNMSFADENYNEPTLDTNKSPRSNIEEQLSTTNDEYEPCKAACTYRRIQNSKSRNVNEPISSSTTVNRHNVGKRKLRKRSNKNQEKNDLTRDVYSSDDNEENLKSNDYEDQKPRCSLSTQRNVRQQDNIRLQRPLLNFVKNNDSASKLRQNDKNNDKFVEPKGAINRTRNISDISRIQQPKINIVAKDNKQQITNTLNEGKPTVLQNNVNIDKEPLLDEIAEGHHEESHLKEINKKAPGIDKANNEIVKGGVEIEDELGHDIQNINKEPLSNEIGESHLHQQSNLKVINAKPPGIDKANNEIVKGGVEIEDELGRDIQNINKEPLSNEIGESHLYQQSNLKVINKEPRGTHRANTEIVKGGVEIEDELGRDIQNINNEPLSNEIGESHLHQQSNLKVINEEPPGTHKANTEIAKGGVEIEDKLGHDIQNINKGPLSNEIGESHLYQQSNLKVINEEPPRSKKTATLTKISDTKEAILQNEVQPCSCMKKMMEIINPQTSDEIKKIHKFYEIVGCSCGSKKVVKELPERKIKAEDEFSHENQNTNTDTVLEEVAEGHLNAQPKSEVIVDEPAKLGRRATLARVFDTDEQTTQVINYDETLDKNSKKKEASHCLISETELLKQQNNKEHQLRSSLTDKEIFEKLLASYEKEDKLIRELSREDDFLQFESTLEDRHQSATKFEEPKHNHVEKEESKSKIFDETKKKNRIREKPLERSKKANYNRSSTDDIDRKESGSLKMEEFQIIESNANRRRARFFGKKKTEAKKQLSDRRSSNFLTDDRSEKEKEVTKGKKSKITDGISFSSNEDSLKVKKGDIKPITEEDIIKSKELGKCFRRGFRPDSTTLSGEPCLSLSPEEEEARLNTLDAKKNGLIEFSERGSPLDYLLSLGFSIDEASNAIKDEDVKHRLYAAITEARIWVNHINANQGTLLYLAAYKTKPNTMRYFLQLIEAIINGRINDAVKLDAFIKLLERVEEGEISIVKILGFDHFEDEVNEEIILRKQLRQLFVTIFKIAGKEAKLKGKELDKDTIELLRILAARYRAGLHPHLELIARYIGQGLLVNEIQLEAAMIYLSRLDTADVNLSQFEKYCSITCGKNTNKTN</sequence>
<feature type="region of interest" description="Disordered" evidence="2">
    <location>
        <begin position="1720"/>
        <end position="1742"/>
    </location>
</feature>
<dbReference type="Proteomes" id="UP000192223">
    <property type="component" value="Unplaced"/>
</dbReference>
<keyword evidence="1" id="KW-0175">Coiled coil</keyword>
<feature type="compositionally biased region" description="Basic and acidic residues" evidence="2">
    <location>
        <begin position="943"/>
        <end position="962"/>
    </location>
</feature>
<feature type="region of interest" description="Disordered" evidence="2">
    <location>
        <begin position="867"/>
        <end position="903"/>
    </location>
</feature>
<feature type="region of interest" description="Disordered" evidence="2">
    <location>
        <begin position="943"/>
        <end position="1034"/>
    </location>
</feature>
<feature type="compositionally biased region" description="Polar residues" evidence="2">
    <location>
        <begin position="3302"/>
        <end position="3316"/>
    </location>
</feature>
<feature type="compositionally biased region" description="Acidic residues" evidence="2">
    <location>
        <begin position="173"/>
        <end position="205"/>
    </location>
</feature>
<reference evidence="5" key="1">
    <citation type="submission" date="2025-08" db="UniProtKB">
        <authorList>
            <consortium name="RefSeq"/>
        </authorList>
    </citation>
    <scope>IDENTIFICATION</scope>
    <source>
        <tissue evidence="5">Entire body</tissue>
    </source>
</reference>
<feature type="region of interest" description="Disordered" evidence="2">
    <location>
        <begin position="3250"/>
        <end position="3271"/>
    </location>
</feature>
<dbReference type="OrthoDB" id="6769536at2759"/>
<feature type="region of interest" description="Disordered" evidence="2">
    <location>
        <begin position="4003"/>
        <end position="4041"/>
    </location>
</feature>
<feature type="compositionally biased region" description="Basic and acidic residues" evidence="2">
    <location>
        <begin position="3330"/>
        <end position="3339"/>
    </location>
</feature>
<evidence type="ECO:0000313" key="4">
    <source>
        <dbReference type="Proteomes" id="UP000192223"/>
    </source>
</evidence>
<feature type="region of interest" description="Disordered" evidence="2">
    <location>
        <begin position="3302"/>
        <end position="3371"/>
    </location>
</feature>
<evidence type="ECO:0000259" key="3">
    <source>
        <dbReference type="Pfam" id="PF04558"/>
    </source>
</evidence>
<feature type="region of interest" description="Disordered" evidence="2">
    <location>
        <begin position="3921"/>
        <end position="3978"/>
    </location>
</feature>
<feature type="compositionally biased region" description="Basic residues" evidence="2">
    <location>
        <begin position="300"/>
        <end position="316"/>
    </location>
</feature>
<feature type="compositionally biased region" description="Polar residues" evidence="2">
    <location>
        <begin position="1000"/>
        <end position="1018"/>
    </location>
</feature>
<gene>
    <name evidence="5" type="primary">LOC108745231</name>
</gene>
<feature type="compositionally biased region" description="Basic and acidic residues" evidence="2">
    <location>
        <begin position="629"/>
        <end position="644"/>
    </location>
</feature>
<dbReference type="InterPro" id="IPR042558">
    <property type="entry name" value="Gln-tRNA-synth_Ib_RNA-bd_N_1"/>
</dbReference>
<evidence type="ECO:0000256" key="1">
    <source>
        <dbReference type="SAM" id="Coils"/>
    </source>
</evidence>
<feature type="compositionally biased region" description="Polar residues" evidence="2">
    <location>
        <begin position="457"/>
        <end position="468"/>
    </location>
</feature>
<feature type="region of interest" description="Disordered" evidence="2">
    <location>
        <begin position="375"/>
        <end position="416"/>
    </location>
</feature>
<dbReference type="KEGG" id="apln:108745231"/>
<feature type="compositionally biased region" description="Basic and acidic residues" evidence="2">
    <location>
        <begin position="746"/>
        <end position="764"/>
    </location>
</feature>
<feature type="compositionally biased region" description="Polar residues" evidence="2">
    <location>
        <begin position="1730"/>
        <end position="1742"/>
    </location>
</feature>
<dbReference type="GO" id="GO:0006418">
    <property type="term" value="P:tRNA aminoacylation for protein translation"/>
    <property type="evidence" value="ECO:0007669"/>
    <property type="project" value="InterPro"/>
</dbReference>
<feature type="domain" description="Glutaminyl-tRNA synthetase class Ib non-specific RNA-binding" evidence="3">
    <location>
        <begin position="4243"/>
        <end position="4336"/>
    </location>
</feature>
<feature type="compositionally biased region" description="Polar residues" evidence="2">
    <location>
        <begin position="13"/>
        <end position="22"/>
    </location>
</feature>
<feature type="compositionally biased region" description="Low complexity" evidence="2">
    <location>
        <begin position="2591"/>
        <end position="2603"/>
    </location>
</feature>
<feature type="region of interest" description="Disordered" evidence="2">
    <location>
        <begin position="625"/>
        <end position="660"/>
    </location>
</feature>
<evidence type="ECO:0000313" key="5">
    <source>
        <dbReference type="RefSeq" id="XP_018336869.1"/>
    </source>
</evidence>
<feature type="region of interest" description="Disordered" evidence="2">
    <location>
        <begin position="228"/>
        <end position="264"/>
    </location>
</feature>
<name>A0A1W4XLL8_AGRPL</name>
<feature type="region of interest" description="Disordered" evidence="2">
    <location>
        <begin position="13"/>
        <end position="33"/>
    </location>
</feature>
<evidence type="ECO:0000256" key="2">
    <source>
        <dbReference type="SAM" id="MobiDB-lite"/>
    </source>
</evidence>
<feature type="compositionally biased region" description="Basic and acidic residues" evidence="2">
    <location>
        <begin position="4006"/>
        <end position="4036"/>
    </location>
</feature>
<feature type="region of interest" description="Disordered" evidence="2">
    <location>
        <begin position="443"/>
        <end position="468"/>
    </location>
</feature>
<feature type="domain" description="Glutaminyl-tRNA synthetase class Ib non-specific RNA-binding" evidence="3">
    <location>
        <begin position="4130"/>
        <end position="4224"/>
    </location>
</feature>
<keyword evidence="4" id="KW-1185">Reference proteome</keyword>
<feature type="compositionally biased region" description="Basic and acidic residues" evidence="2">
    <location>
        <begin position="2250"/>
        <end position="2263"/>
    </location>
</feature>
<feature type="compositionally biased region" description="Basic residues" evidence="2">
    <location>
        <begin position="506"/>
        <end position="518"/>
    </location>
</feature>
<organism evidence="4 5">
    <name type="scientific">Agrilus planipennis</name>
    <name type="common">Emerald ash borer</name>
    <name type="synonym">Agrilus marcopoli</name>
    <dbReference type="NCBI Taxonomy" id="224129"/>
    <lineage>
        <taxon>Eukaryota</taxon>
        <taxon>Metazoa</taxon>
        <taxon>Ecdysozoa</taxon>
        <taxon>Arthropoda</taxon>
        <taxon>Hexapoda</taxon>
        <taxon>Insecta</taxon>
        <taxon>Pterygota</taxon>
        <taxon>Neoptera</taxon>
        <taxon>Endopterygota</taxon>
        <taxon>Coleoptera</taxon>
        <taxon>Polyphaga</taxon>
        <taxon>Elateriformia</taxon>
        <taxon>Buprestoidea</taxon>
        <taxon>Buprestidae</taxon>
        <taxon>Agrilinae</taxon>
        <taxon>Agrilus</taxon>
    </lineage>
</organism>
<feature type="compositionally biased region" description="Polar residues" evidence="2">
    <location>
        <begin position="1538"/>
        <end position="1553"/>
    </location>
</feature>
<feature type="compositionally biased region" description="Basic and acidic residues" evidence="2">
    <location>
        <begin position="250"/>
        <end position="262"/>
    </location>
</feature>
<feature type="region of interest" description="Disordered" evidence="2">
    <location>
        <begin position="2238"/>
        <end position="2269"/>
    </location>
</feature>
<feature type="compositionally biased region" description="Basic residues" evidence="2">
    <location>
        <begin position="550"/>
        <end position="560"/>
    </location>
</feature>
<accession>A0A1W4XLL8</accession>
<dbReference type="GeneID" id="108745231"/>
<feature type="compositionally biased region" description="Basic residues" evidence="2">
    <location>
        <begin position="963"/>
        <end position="976"/>
    </location>
</feature>
<feature type="compositionally biased region" description="Basic and acidic residues" evidence="2">
    <location>
        <begin position="3349"/>
        <end position="3361"/>
    </location>
</feature>
<proteinExistence type="predicted"/>
<feature type="compositionally biased region" description="Basic and acidic residues" evidence="2">
    <location>
        <begin position="3921"/>
        <end position="3963"/>
    </location>
</feature>
<feature type="compositionally biased region" description="Polar residues" evidence="2">
    <location>
        <begin position="977"/>
        <end position="986"/>
    </location>
</feature>
<protein>
    <submittedName>
        <fullName evidence="5">Uncharacterized protein LOC108745231 isoform X1</fullName>
    </submittedName>
</protein>
<dbReference type="RefSeq" id="XP_018336869.1">
    <property type="nucleotide sequence ID" value="XM_018481367.1"/>
</dbReference>
<feature type="compositionally biased region" description="Basic residues" evidence="2">
    <location>
        <begin position="3318"/>
        <end position="3329"/>
    </location>
</feature>
<feature type="region of interest" description="Disordered" evidence="2">
    <location>
        <begin position="2582"/>
        <end position="2603"/>
    </location>
</feature>
<dbReference type="InterPro" id="IPR007639">
    <property type="entry name" value="Gln-tRNA-synth_Ib_RNA-bd_N"/>
</dbReference>
<feature type="compositionally biased region" description="Polar residues" evidence="2">
    <location>
        <begin position="317"/>
        <end position="326"/>
    </location>
</feature>
<feature type="region of interest" description="Disordered" evidence="2">
    <location>
        <begin position="296"/>
        <end position="335"/>
    </location>
</feature>
<dbReference type="GO" id="GO:0005737">
    <property type="term" value="C:cytoplasm"/>
    <property type="evidence" value="ECO:0007669"/>
    <property type="project" value="InterPro"/>
</dbReference>
<dbReference type="InParanoid" id="A0A1W4XLL8"/>